<dbReference type="PIRSF" id="PIRSF022944">
    <property type="entry name" value="Ribosomal_MRP8_mit"/>
    <property type="match status" value="1"/>
</dbReference>
<protein>
    <recommendedName>
        <fullName evidence="3">Mrp8p</fullName>
    </recommendedName>
</protein>
<dbReference type="KEGG" id="ncs:NCAS_0F02270"/>
<dbReference type="Proteomes" id="UP000001640">
    <property type="component" value="Chromosome 6"/>
</dbReference>
<evidence type="ECO:0000313" key="1">
    <source>
        <dbReference type="EMBL" id="CCC70711.1"/>
    </source>
</evidence>
<dbReference type="InParanoid" id="G0VGU0"/>
<dbReference type="RefSeq" id="XP_003677066.1">
    <property type="nucleotide sequence ID" value="XM_003677018.1"/>
</dbReference>
<dbReference type="Pfam" id="PF07957">
    <property type="entry name" value="DUF3294"/>
    <property type="match status" value="1"/>
</dbReference>
<dbReference type="HOGENOM" id="CLU_110337_0_0_1"/>
<keyword evidence="2" id="KW-1185">Reference proteome</keyword>
<dbReference type="eggNOG" id="ENOG502RXKB">
    <property type="taxonomic scope" value="Eukaryota"/>
</dbReference>
<name>G0VGU0_NAUCA</name>
<evidence type="ECO:0008006" key="3">
    <source>
        <dbReference type="Google" id="ProtNLM"/>
    </source>
</evidence>
<evidence type="ECO:0000313" key="2">
    <source>
        <dbReference type="Proteomes" id="UP000001640"/>
    </source>
</evidence>
<dbReference type="OrthoDB" id="4076200at2759"/>
<dbReference type="InterPro" id="IPR012917">
    <property type="entry name" value="DUF3294"/>
</dbReference>
<reference evidence="1 2" key="1">
    <citation type="journal article" date="2011" name="Proc. Natl. Acad. Sci. U.S.A.">
        <title>Evolutionary erosion of yeast sex chromosomes by mating-type switching accidents.</title>
        <authorList>
            <person name="Gordon J.L."/>
            <person name="Armisen D."/>
            <person name="Proux-Wera E."/>
            <person name="Oheigeartaigh S.S."/>
            <person name="Byrne K.P."/>
            <person name="Wolfe K.H."/>
        </authorList>
    </citation>
    <scope>NUCLEOTIDE SEQUENCE [LARGE SCALE GENOMIC DNA]</scope>
    <source>
        <strain evidence="2">ATCC 76901 / BCRC 22586 / CBS 4309 / NBRC 1992 / NRRL Y-12630</strain>
    </source>
</reference>
<dbReference type="OMA" id="ENFHIND"/>
<sequence>MTNDIEILKKQVDDLHAILKKQSLLISKTGESVMQLQLDKQRADVKKFDDNFSTLKVKESAIDPTDFATNGDLVELVGELQGELSHIEERAIRRTINSTKTDSNDTLAPMPNLDGDIPTLKEKHLFVATLGKFENIGDEQLYRLAKFYERLPPAMKEEEDFAKIVSGKVEEININEISDAEIREELKKYSKEELNEIFNEVARYLGVRCRRGANIW</sequence>
<reference key="2">
    <citation type="submission" date="2011-08" db="EMBL/GenBank/DDBJ databases">
        <title>Genome sequence of Naumovozyma castellii.</title>
        <authorList>
            <person name="Gordon J.L."/>
            <person name="Armisen D."/>
            <person name="Proux-Wera E."/>
            <person name="OhEigeartaigh S.S."/>
            <person name="Byrne K.P."/>
            <person name="Wolfe K.H."/>
        </authorList>
    </citation>
    <scope>NUCLEOTIDE SEQUENCE</scope>
    <source>
        <strain>Type strain:CBS 4309</strain>
    </source>
</reference>
<dbReference type="EMBL" id="HE576757">
    <property type="protein sequence ID" value="CCC70711.1"/>
    <property type="molecule type" value="Genomic_DNA"/>
</dbReference>
<proteinExistence type="predicted"/>
<organism evidence="1 2">
    <name type="scientific">Naumovozyma castellii</name>
    <name type="common">Yeast</name>
    <name type="synonym">Saccharomyces castellii</name>
    <dbReference type="NCBI Taxonomy" id="27288"/>
    <lineage>
        <taxon>Eukaryota</taxon>
        <taxon>Fungi</taxon>
        <taxon>Dikarya</taxon>
        <taxon>Ascomycota</taxon>
        <taxon>Saccharomycotina</taxon>
        <taxon>Saccharomycetes</taxon>
        <taxon>Saccharomycetales</taxon>
        <taxon>Saccharomycetaceae</taxon>
        <taxon>Naumovozyma</taxon>
    </lineage>
</organism>
<dbReference type="FunCoup" id="G0VGU0">
    <property type="interactions" value="208"/>
</dbReference>
<gene>
    <name evidence="1" type="primary">NCAS0F02270</name>
    <name evidence="1" type="ordered locus">NCAS_0F02270</name>
</gene>
<dbReference type="AlphaFoldDB" id="G0VGU0"/>
<accession>G0VGU0</accession>
<dbReference type="GeneID" id="96904359"/>